<dbReference type="AlphaFoldDB" id="A0A4R6M5W4"/>
<sequence>MISRRVITHTIWVALVLCASVAWYLPLNYWYPLIQGVAPASVSIQSLDGHWWQGKARLTIPNLKGSVDISWNGLPFLKQADVQAEHNRFQILGDVQATTEGFLLNIDYARINADIANSALSAQKVGLSGMPIYLDKWQLNWEWGAMIPVSVFGEGKWDSGSIFFKNGNRSQQANVDHWQLLASTSAKQPRFGLLNASSEKMIDVKTLENNEVELSIMPSFLKELGIKWNGDPSYPAFVLVQPIGFTM</sequence>
<keyword evidence="1" id="KW-0472">Membrane</keyword>
<comment type="caution">
    <text evidence="2">The sequence shown here is derived from an EMBL/GenBank/DDBJ whole genome shotgun (WGS) entry which is preliminary data.</text>
</comment>
<evidence type="ECO:0000313" key="3">
    <source>
        <dbReference type="Proteomes" id="UP000294656"/>
    </source>
</evidence>
<keyword evidence="3" id="KW-1185">Reference proteome</keyword>
<dbReference type="OrthoDB" id="6105274at2"/>
<evidence type="ECO:0000313" key="2">
    <source>
        <dbReference type="EMBL" id="TDO96205.1"/>
    </source>
</evidence>
<dbReference type="EMBL" id="SNXC01000014">
    <property type="protein sequence ID" value="TDO96205.1"/>
    <property type="molecule type" value="Genomic_DNA"/>
</dbReference>
<proteinExistence type="predicted"/>
<organism evidence="2 3">
    <name type="scientific">Marinomonas balearica</name>
    <dbReference type="NCBI Taxonomy" id="491947"/>
    <lineage>
        <taxon>Bacteria</taxon>
        <taxon>Pseudomonadati</taxon>
        <taxon>Pseudomonadota</taxon>
        <taxon>Gammaproteobacteria</taxon>
        <taxon>Oceanospirillales</taxon>
        <taxon>Oceanospirillaceae</taxon>
        <taxon>Marinomonas</taxon>
    </lineage>
</organism>
<dbReference type="Proteomes" id="UP000294656">
    <property type="component" value="Unassembled WGS sequence"/>
</dbReference>
<reference evidence="2 3" key="1">
    <citation type="submission" date="2019-03" db="EMBL/GenBank/DDBJ databases">
        <title>Genomic Encyclopedia of Type Strains, Phase III (KMG-III): the genomes of soil and plant-associated and newly described type strains.</title>
        <authorList>
            <person name="Whitman W."/>
        </authorList>
    </citation>
    <scope>NUCLEOTIDE SEQUENCE [LARGE SCALE GENOMIC DNA]</scope>
    <source>
        <strain evidence="2 3">CECT 7378</strain>
    </source>
</reference>
<feature type="transmembrane region" description="Helical" evidence="1">
    <location>
        <begin position="12"/>
        <end position="31"/>
    </location>
</feature>
<keyword evidence="1" id="KW-1133">Transmembrane helix</keyword>
<accession>A0A4R6M5W4</accession>
<gene>
    <name evidence="2" type="ORF">DFP79_2777</name>
</gene>
<protein>
    <recommendedName>
        <fullName evidence="4">General secretion pathway protein N</fullName>
    </recommendedName>
</protein>
<dbReference type="RefSeq" id="WP_133504505.1">
    <property type="nucleotide sequence ID" value="NZ_SNXC01000014.1"/>
</dbReference>
<evidence type="ECO:0000256" key="1">
    <source>
        <dbReference type="SAM" id="Phobius"/>
    </source>
</evidence>
<name>A0A4R6M5W4_9GAMM</name>
<keyword evidence="1" id="KW-0812">Transmembrane</keyword>
<evidence type="ECO:0008006" key="4">
    <source>
        <dbReference type="Google" id="ProtNLM"/>
    </source>
</evidence>